<evidence type="ECO:0000313" key="6">
    <source>
        <dbReference type="Proteomes" id="UP000437970"/>
    </source>
</evidence>
<evidence type="ECO:0000313" key="2">
    <source>
        <dbReference type="EMBL" id="MQT28580.1"/>
    </source>
</evidence>
<dbReference type="EMBL" id="WIWC01000045">
    <property type="protein sequence ID" value="MQT82346.1"/>
    <property type="molecule type" value="Genomic_DNA"/>
</dbReference>
<evidence type="ECO:0000256" key="1">
    <source>
        <dbReference type="SAM" id="MobiDB-lite"/>
    </source>
</evidence>
<organism evidence="3">
    <name type="scientific">Pseudomonas helleri</name>
    <dbReference type="NCBI Taxonomy" id="1608996"/>
    <lineage>
        <taxon>Bacteria</taxon>
        <taxon>Pseudomonadati</taxon>
        <taxon>Pseudomonadota</taxon>
        <taxon>Gammaproteobacteria</taxon>
        <taxon>Pseudomonadales</taxon>
        <taxon>Pseudomonadaceae</taxon>
        <taxon>Pseudomonas</taxon>
    </lineage>
</organism>
<dbReference type="PROSITE" id="PS51318">
    <property type="entry name" value="TAT"/>
    <property type="match status" value="1"/>
</dbReference>
<evidence type="ECO:0000313" key="3">
    <source>
        <dbReference type="EMBL" id="MQT82346.1"/>
    </source>
</evidence>
<dbReference type="EMBL" id="WIWP01000084">
    <property type="protein sequence ID" value="MQT28580.1"/>
    <property type="molecule type" value="Genomic_DNA"/>
</dbReference>
<dbReference type="InterPro" id="IPR008922">
    <property type="entry name" value="Di-copper_centre_dom_sf"/>
</dbReference>
<dbReference type="EMBL" id="WIVW01000070">
    <property type="protein sequence ID" value="MQU29466.1"/>
    <property type="molecule type" value="Genomic_DNA"/>
</dbReference>
<gene>
    <name evidence="4" type="ORF">GHN41_20980</name>
    <name evidence="3" type="ORF">GHN86_20090</name>
    <name evidence="2" type="ORF">GHN94_22545</name>
    <name evidence="5" type="ORF">GHO29_23720</name>
</gene>
<protein>
    <submittedName>
        <fullName evidence="3">PvdJ/PvdD/PvdP-like protein</fullName>
    </submittedName>
</protein>
<evidence type="ECO:0000313" key="7">
    <source>
        <dbReference type="Proteomes" id="UP000443000"/>
    </source>
</evidence>
<dbReference type="SUPFAM" id="SSF48056">
    <property type="entry name" value="Di-copper centre-containing domain"/>
    <property type="match status" value="1"/>
</dbReference>
<accession>A0A6A7Z3W0</accession>
<dbReference type="Proteomes" id="UP000437970">
    <property type="component" value="Unassembled WGS sequence"/>
</dbReference>
<sequence length="536" mass="61100">MTISRRWFIAGLAITGAAAPAAFYGHRELTRVAEPITPGEATVELADTAGQQLADQLRGLWSIRFSGTDGGLEGLPQEDLEVWLDIAPRGRGVRGYLDSAAVLNSPQTPRYRILGDLVEPDPKSMHWRITRSDSSSGQADYEFSFSLDEVWGMYGNAGSGTLSGTVQRLDRPLALPEQDNRFVAIKRTFPEARERVGLNPVLLAWLVAPEHRLFHQLWHASRDTWHELSDDKRNALRGLGWQPGQRDRERDARGPRKDRNGSGVDFFYMHRHMLRAARSMQDLPSWTAFPSPQPELERDRAGFARYFDNHDGSALPPTWLAEGDEVYTQWLSDIKQPETFHSNFEVWESRYRDPRYLSTLTLGQFGSEVELGLHDWLHMRWASVPRDPSNGAPVPMARDPADFAARWYAADNDFLGDPFSSHVNPVFWSFHGWIDDRLEDWFRAHERFHPGQLKREELNGVPWFAAGRWVEVDDPWLGPVTHGCSTTPGLASGKTVEMDPETMKLALRITFGDEKKLGNLFQRIPRRPWYARHLVL</sequence>
<evidence type="ECO:0000313" key="8">
    <source>
        <dbReference type="Proteomes" id="UP000713985"/>
    </source>
</evidence>
<proteinExistence type="predicted"/>
<evidence type="ECO:0000313" key="4">
    <source>
        <dbReference type="EMBL" id="MQU18902.1"/>
    </source>
</evidence>
<reference evidence="6 7" key="1">
    <citation type="submission" date="2019-10" db="EMBL/GenBank/DDBJ databases">
        <title>Evaluation of single-gene subtyping targets for Pseudomonas.</title>
        <authorList>
            <person name="Reichler S.J."/>
            <person name="Orsi R.H."/>
            <person name="Wiedmann M."/>
            <person name="Martin N.H."/>
            <person name="Murphy S.I."/>
        </authorList>
    </citation>
    <scope>NUCLEOTIDE SEQUENCE</scope>
    <source>
        <strain evidence="2 8">FSL R10-0802</strain>
        <strain evidence="4 7">FSL R10-1594</strain>
        <strain evidence="5 6">FSL R10-1984</strain>
        <strain evidence="3">FSL R10-2339</strain>
    </source>
</reference>
<dbReference type="AlphaFoldDB" id="A0A6A7Z3W0"/>
<dbReference type="InterPro" id="IPR006311">
    <property type="entry name" value="TAT_signal"/>
</dbReference>
<name>A0A6A7Z3W0_9PSED</name>
<keyword evidence="8" id="KW-1185">Reference proteome</keyword>
<feature type="region of interest" description="Disordered" evidence="1">
    <location>
        <begin position="236"/>
        <end position="262"/>
    </location>
</feature>
<dbReference type="Proteomes" id="UP000443000">
    <property type="component" value="Unassembled WGS sequence"/>
</dbReference>
<dbReference type="Proteomes" id="UP000713985">
    <property type="component" value="Unassembled WGS sequence"/>
</dbReference>
<comment type="caution">
    <text evidence="3">The sequence shown here is derived from an EMBL/GenBank/DDBJ whole genome shotgun (WGS) entry which is preliminary data.</text>
</comment>
<evidence type="ECO:0000313" key="5">
    <source>
        <dbReference type="EMBL" id="MQU29466.1"/>
    </source>
</evidence>
<dbReference type="OrthoDB" id="118775at2"/>
<dbReference type="EMBL" id="WIVT01000037">
    <property type="protein sequence ID" value="MQU18902.1"/>
    <property type="molecule type" value="Genomic_DNA"/>
</dbReference>
<dbReference type="RefSeq" id="WP_153382929.1">
    <property type="nucleotide sequence ID" value="NZ_CAXAOS010000010.1"/>
</dbReference>
<feature type="compositionally biased region" description="Basic and acidic residues" evidence="1">
    <location>
        <begin position="245"/>
        <end position="260"/>
    </location>
</feature>